<dbReference type="InterPro" id="IPR013784">
    <property type="entry name" value="Carb-bd-like_fold"/>
</dbReference>
<feature type="region of interest" description="Disordered" evidence="7">
    <location>
        <begin position="204"/>
        <end position="224"/>
    </location>
</feature>
<keyword evidence="12" id="KW-1185">Reference proteome</keyword>
<evidence type="ECO:0000256" key="8">
    <source>
        <dbReference type="SAM" id="Phobius"/>
    </source>
</evidence>
<keyword evidence="3 8" id="KW-0812">Transmembrane</keyword>
<feature type="transmembrane region" description="Helical" evidence="8">
    <location>
        <begin position="147"/>
        <end position="165"/>
    </location>
</feature>
<dbReference type="GO" id="GO:0030246">
    <property type="term" value="F:carbohydrate binding"/>
    <property type="evidence" value="ECO:0007669"/>
    <property type="project" value="InterPro"/>
</dbReference>
<sequence>MKSIFSRPIAALTVAVVALLSLSSVSAAELNGFLVGFGENAHPRDLSPQTRVLLSGGQYSSMITKDGKFFFTNVPEGTYLLEVQSPQYTYPTVKVTLAGKETKANLVSLGFDWSNNDNPLQLPLTLVPRAPTTFFIPREGFKLSSLFANPMMLMMGASVLMLFVMPKLMANMDSEAMEEMQGMQDDMKMPSFEMPDISATLAKFSTGGASSSSSPQVTSGKKRQ</sequence>
<dbReference type="PANTHER" id="PTHR13605:SF4">
    <property type="entry name" value="ER MEMBRANE PROTEIN COMPLEX SUBUNIT 7"/>
    <property type="match status" value="1"/>
</dbReference>
<evidence type="ECO:0000313" key="12">
    <source>
        <dbReference type="Proteomes" id="UP000723463"/>
    </source>
</evidence>
<feature type="chain" id="PRO_5040349720" evidence="9">
    <location>
        <begin position="28"/>
        <end position="224"/>
    </location>
</feature>
<evidence type="ECO:0000256" key="9">
    <source>
        <dbReference type="SAM" id="SignalP"/>
    </source>
</evidence>
<evidence type="ECO:0000256" key="1">
    <source>
        <dbReference type="ARBA" id="ARBA00004167"/>
    </source>
</evidence>
<name>A0A9P6K0G4_9FUNG</name>
<evidence type="ECO:0000256" key="2">
    <source>
        <dbReference type="ARBA" id="ARBA00008880"/>
    </source>
</evidence>
<dbReference type="Gene3D" id="2.60.40.1120">
    <property type="entry name" value="Carboxypeptidase-like, regulatory domain"/>
    <property type="match status" value="1"/>
</dbReference>
<keyword evidence="6 8" id="KW-0472">Membrane</keyword>
<dbReference type="InterPro" id="IPR019008">
    <property type="entry name" value="Beta_sandwich_EMC7"/>
</dbReference>
<evidence type="ECO:0000313" key="11">
    <source>
        <dbReference type="EMBL" id="KAF9540399.1"/>
    </source>
</evidence>
<proteinExistence type="inferred from homology"/>
<dbReference type="EMBL" id="JAAAXW010000202">
    <property type="protein sequence ID" value="KAF9540399.1"/>
    <property type="molecule type" value="Genomic_DNA"/>
</dbReference>
<evidence type="ECO:0000256" key="3">
    <source>
        <dbReference type="ARBA" id="ARBA00022692"/>
    </source>
</evidence>
<dbReference type="GO" id="GO:0072546">
    <property type="term" value="C:EMC complex"/>
    <property type="evidence" value="ECO:0007669"/>
    <property type="project" value="TreeGrafter"/>
</dbReference>
<evidence type="ECO:0000256" key="6">
    <source>
        <dbReference type="ARBA" id="ARBA00023136"/>
    </source>
</evidence>
<comment type="caution">
    <text evidence="11">The sequence shown here is derived from an EMBL/GenBank/DDBJ whole genome shotgun (WGS) entry which is preliminary data.</text>
</comment>
<feature type="compositionally biased region" description="Polar residues" evidence="7">
    <location>
        <begin position="215"/>
        <end position="224"/>
    </location>
</feature>
<accession>A0A9P6K0G4</accession>
<reference evidence="11" key="1">
    <citation type="journal article" date="2020" name="Fungal Divers.">
        <title>Resolving the Mortierellaceae phylogeny through synthesis of multi-gene phylogenetics and phylogenomics.</title>
        <authorList>
            <person name="Vandepol N."/>
            <person name="Liber J."/>
            <person name="Desiro A."/>
            <person name="Na H."/>
            <person name="Kennedy M."/>
            <person name="Barry K."/>
            <person name="Grigoriev I.V."/>
            <person name="Miller A.N."/>
            <person name="O'Donnell K."/>
            <person name="Stajich J.E."/>
            <person name="Bonito G."/>
        </authorList>
    </citation>
    <scope>NUCLEOTIDE SEQUENCE</scope>
    <source>
        <strain evidence="11">NRRL 2591</strain>
    </source>
</reference>
<comment type="similarity">
    <text evidence="2">Belongs to the EMC7 family.</text>
</comment>
<comment type="subcellular location">
    <subcellularLocation>
        <location evidence="1">Membrane</location>
        <topology evidence="1">Single-pass membrane protein</topology>
    </subcellularLocation>
</comment>
<dbReference type="AlphaFoldDB" id="A0A9P6K0G4"/>
<evidence type="ECO:0000256" key="7">
    <source>
        <dbReference type="SAM" id="MobiDB-lite"/>
    </source>
</evidence>
<feature type="signal peptide" evidence="9">
    <location>
        <begin position="1"/>
        <end position="27"/>
    </location>
</feature>
<feature type="domain" description="ER membrane protein complex subunit 7 beta-sandwich" evidence="10">
    <location>
        <begin position="42"/>
        <end position="154"/>
    </location>
</feature>
<evidence type="ECO:0000256" key="4">
    <source>
        <dbReference type="ARBA" id="ARBA00022729"/>
    </source>
</evidence>
<dbReference type="Proteomes" id="UP000723463">
    <property type="component" value="Unassembled WGS sequence"/>
</dbReference>
<dbReference type="PANTHER" id="PTHR13605">
    <property type="entry name" value="ER MEMBRANE PROTEIN COMPLEX SUBUNIT 7"/>
    <property type="match status" value="1"/>
</dbReference>
<evidence type="ECO:0000256" key="5">
    <source>
        <dbReference type="ARBA" id="ARBA00022989"/>
    </source>
</evidence>
<protein>
    <submittedName>
        <fullName evidence="11">ER membrane protein complex subunit 7</fullName>
    </submittedName>
</protein>
<dbReference type="SUPFAM" id="SSF49452">
    <property type="entry name" value="Starch-binding domain-like"/>
    <property type="match status" value="1"/>
</dbReference>
<keyword evidence="5 8" id="KW-1133">Transmembrane helix</keyword>
<keyword evidence="4 9" id="KW-0732">Signal</keyword>
<gene>
    <name evidence="11" type="primary">EMC7</name>
    <name evidence="11" type="ORF">EC957_004345</name>
</gene>
<evidence type="ECO:0000259" key="10">
    <source>
        <dbReference type="Pfam" id="PF09430"/>
    </source>
</evidence>
<organism evidence="11 12">
    <name type="scientific">Mortierella hygrophila</name>
    <dbReference type="NCBI Taxonomy" id="979708"/>
    <lineage>
        <taxon>Eukaryota</taxon>
        <taxon>Fungi</taxon>
        <taxon>Fungi incertae sedis</taxon>
        <taxon>Mucoromycota</taxon>
        <taxon>Mortierellomycotina</taxon>
        <taxon>Mortierellomycetes</taxon>
        <taxon>Mortierellales</taxon>
        <taxon>Mortierellaceae</taxon>
        <taxon>Mortierella</taxon>
    </lineage>
</organism>
<dbReference type="InterPro" id="IPR039163">
    <property type="entry name" value="EMC7"/>
</dbReference>
<dbReference type="Pfam" id="PF09430">
    <property type="entry name" value="EMC7_beta-sandw"/>
    <property type="match status" value="1"/>
</dbReference>